<protein>
    <submittedName>
        <fullName evidence="2">Uncharacterized protein</fullName>
    </submittedName>
</protein>
<accession>I2NWM1</accession>
<dbReference type="AlphaFoldDB" id="I2NWM1"/>
<evidence type="ECO:0000256" key="1">
    <source>
        <dbReference type="SAM" id="MobiDB-lite"/>
    </source>
</evidence>
<organism evidence="2 3">
    <name type="scientific">Neisseria sicca VK64</name>
    <dbReference type="NCBI Taxonomy" id="1095748"/>
    <lineage>
        <taxon>Bacteria</taxon>
        <taxon>Pseudomonadati</taxon>
        <taxon>Pseudomonadota</taxon>
        <taxon>Betaproteobacteria</taxon>
        <taxon>Neisseriales</taxon>
        <taxon>Neisseriaceae</taxon>
        <taxon>Neisseria</taxon>
    </lineage>
</organism>
<dbReference type="Proteomes" id="UP000004473">
    <property type="component" value="Unassembled WGS sequence"/>
</dbReference>
<sequence length="70" mass="8158">MQTEYAKNKKLPNNPKKANSRPKPRFQDGCFHKKSGKKPSGTEKRAHIPHIPYNIPHSHFFRRPPTQKVV</sequence>
<dbReference type="EMBL" id="AJMT01000012">
    <property type="protein sequence ID" value="EIG30232.1"/>
    <property type="molecule type" value="Genomic_DNA"/>
</dbReference>
<reference evidence="2 3" key="1">
    <citation type="submission" date="2012-04" db="EMBL/GenBank/DDBJ databases">
        <authorList>
            <person name="Harkins D.M."/>
            <person name="Madupu R."/>
            <person name="Durkin A.S."/>
            <person name="Torralba M."/>
            <person name="Methe B."/>
            <person name="Sutton G.G."/>
            <person name="Nelson K.E."/>
        </authorList>
    </citation>
    <scope>NUCLEOTIDE SEQUENCE [LARGE SCALE GENOMIC DNA]</scope>
    <source>
        <strain evidence="2 3">VK64</strain>
    </source>
</reference>
<feature type="region of interest" description="Disordered" evidence="1">
    <location>
        <begin position="1"/>
        <end position="70"/>
    </location>
</feature>
<gene>
    <name evidence="2" type="ORF">HMPREF1051_0462</name>
</gene>
<evidence type="ECO:0000313" key="3">
    <source>
        <dbReference type="Proteomes" id="UP000004473"/>
    </source>
</evidence>
<comment type="caution">
    <text evidence="2">The sequence shown here is derived from an EMBL/GenBank/DDBJ whole genome shotgun (WGS) entry which is preliminary data.</text>
</comment>
<evidence type="ECO:0000313" key="2">
    <source>
        <dbReference type="EMBL" id="EIG30232.1"/>
    </source>
</evidence>
<name>I2NWM1_NEISI</name>
<proteinExistence type="predicted"/>